<dbReference type="SMART" id="SM00034">
    <property type="entry name" value="CLECT"/>
    <property type="match status" value="2"/>
</dbReference>
<dbReference type="Pfam" id="PF00059">
    <property type="entry name" value="Lectin_C"/>
    <property type="match status" value="2"/>
</dbReference>
<dbReference type="InterPro" id="IPR016187">
    <property type="entry name" value="CTDL_fold"/>
</dbReference>
<proteinExistence type="predicted"/>
<accession>A0A3P7IWN4</accession>
<dbReference type="OrthoDB" id="5833759at2759"/>
<gene>
    <name evidence="2" type="ORF">SVUK_LOCUS12468</name>
</gene>
<dbReference type="PROSITE" id="PS50041">
    <property type="entry name" value="C_TYPE_LECTIN_2"/>
    <property type="match status" value="2"/>
</dbReference>
<evidence type="ECO:0000313" key="2">
    <source>
        <dbReference type="EMBL" id="VDM77470.1"/>
    </source>
</evidence>
<dbReference type="Proteomes" id="UP000270094">
    <property type="component" value="Unassembled WGS sequence"/>
</dbReference>
<dbReference type="InterPro" id="IPR016186">
    <property type="entry name" value="C-type_lectin-like/link_sf"/>
</dbReference>
<sequence length="314" mass="34326">MWALLFAIFPSVLADCPIGTTYHPEFNRCYLFVSEAQPFGLAEDACAANKGHIVSVSNGFENAMLAESASAQNIKTAYFIGANRLQGNWSNSDGSPLFYTNWAQGQPSTTATCAVASAPDGMWTSTSCSTAYPFICAIAENAHPSVTCPTCPTPTCPTPPRQPGHCESGWAYFDKTDSCYRRFVWANFENAEEVCVSNGGHLASIHSAEENTFVNDISESGMDYSDDGSLTWIGLTQANYPSSTVWTWTDGTPFDYKNWAPGEPNNSKGVEHCVQIQSDYVGKDPSKDTSYRRWNDMACSTNMRSYVCKKGALH</sequence>
<dbReference type="InterPro" id="IPR001304">
    <property type="entry name" value="C-type_lectin-like"/>
</dbReference>
<dbReference type="PANTHER" id="PTHR22803">
    <property type="entry name" value="MANNOSE, PHOSPHOLIPASE, LECTIN RECEPTOR RELATED"/>
    <property type="match status" value="1"/>
</dbReference>
<organism evidence="2 3">
    <name type="scientific">Strongylus vulgaris</name>
    <name type="common">Blood worm</name>
    <dbReference type="NCBI Taxonomy" id="40348"/>
    <lineage>
        <taxon>Eukaryota</taxon>
        <taxon>Metazoa</taxon>
        <taxon>Ecdysozoa</taxon>
        <taxon>Nematoda</taxon>
        <taxon>Chromadorea</taxon>
        <taxon>Rhabditida</taxon>
        <taxon>Rhabditina</taxon>
        <taxon>Rhabditomorpha</taxon>
        <taxon>Strongyloidea</taxon>
        <taxon>Strongylidae</taxon>
        <taxon>Strongylus</taxon>
    </lineage>
</organism>
<feature type="domain" description="C-type lectin" evidence="1">
    <location>
        <begin position="27"/>
        <end position="137"/>
    </location>
</feature>
<evidence type="ECO:0000259" key="1">
    <source>
        <dbReference type="PROSITE" id="PS50041"/>
    </source>
</evidence>
<dbReference type="InterPro" id="IPR050111">
    <property type="entry name" value="C-type_lectin/snaclec_domain"/>
</dbReference>
<dbReference type="AlphaFoldDB" id="A0A3P7IWN4"/>
<dbReference type="SUPFAM" id="SSF56436">
    <property type="entry name" value="C-type lectin-like"/>
    <property type="match status" value="2"/>
</dbReference>
<dbReference type="CDD" id="cd00037">
    <property type="entry name" value="CLECT"/>
    <property type="match status" value="1"/>
</dbReference>
<dbReference type="Gene3D" id="3.10.100.10">
    <property type="entry name" value="Mannose-Binding Protein A, subunit A"/>
    <property type="match status" value="2"/>
</dbReference>
<reference evidence="2 3" key="1">
    <citation type="submission" date="2018-11" db="EMBL/GenBank/DDBJ databases">
        <authorList>
            <consortium name="Pathogen Informatics"/>
        </authorList>
    </citation>
    <scope>NUCLEOTIDE SEQUENCE [LARGE SCALE GENOMIC DNA]</scope>
</reference>
<keyword evidence="3" id="KW-1185">Reference proteome</keyword>
<name>A0A3P7IWN4_STRVU</name>
<dbReference type="EMBL" id="UYYB01099291">
    <property type="protein sequence ID" value="VDM77470.1"/>
    <property type="molecule type" value="Genomic_DNA"/>
</dbReference>
<feature type="domain" description="C-type lectin" evidence="1">
    <location>
        <begin position="175"/>
        <end position="300"/>
    </location>
</feature>
<evidence type="ECO:0000313" key="3">
    <source>
        <dbReference type="Proteomes" id="UP000270094"/>
    </source>
</evidence>
<protein>
    <recommendedName>
        <fullName evidence="1">C-type lectin domain-containing protein</fullName>
    </recommendedName>
</protein>